<evidence type="ECO:0000256" key="3">
    <source>
        <dbReference type="ARBA" id="ARBA00007012"/>
    </source>
</evidence>
<evidence type="ECO:0000256" key="14">
    <source>
        <dbReference type="ARBA" id="ARBA00023075"/>
    </source>
</evidence>
<organism evidence="20">
    <name type="scientific">Spilomantis occipitalis</name>
    <dbReference type="NCBI Taxonomy" id="2033309"/>
    <lineage>
        <taxon>Eukaryota</taxon>
        <taxon>Metazoa</taxon>
        <taxon>Ecdysozoa</taxon>
        <taxon>Arthropoda</taxon>
        <taxon>Hexapoda</taxon>
        <taxon>Insecta</taxon>
        <taxon>Pterygota</taxon>
        <taxon>Neoptera</taxon>
        <taxon>Polyneoptera</taxon>
        <taxon>Dictyoptera</taxon>
        <taxon>Mantodea</taxon>
        <taxon>Eumantodea</taxon>
        <taxon>Gonypetoidea</taxon>
        <taxon>Gonypetidae</taxon>
        <taxon>Iridopteryginae</taxon>
        <taxon>Spilomantis</taxon>
    </lineage>
</organism>
<proteinExistence type="inferred from homology"/>
<evidence type="ECO:0000256" key="17">
    <source>
        <dbReference type="ARBA" id="ARBA00049551"/>
    </source>
</evidence>
<evidence type="ECO:0000259" key="19">
    <source>
        <dbReference type="Pfam" id="PF00361"/>
    </source>
</evidence>
<evidence type="ECO:0000256" key="7">
    <source>
        <dbReference type="ARBA" id="ARBA00022660"/>
    </source>
</evidence>
<keyword evidence="8 18" id="KW-0812">Transmembrane</keyword>
<feature type="transmembrane region" description="Helical" evidence="18">
    <location>
        <begin position="58"/>
        <end position="77"/>
    </location>
</feature>
<evidence type="ECO:0000256" key="15">
    <source>
        <dbReference type="ARBA" id="ARBA00023128"/>
    </source>
</evidence>
<keyword evidence="7 18" id="KW-0679">Respiratory chain</keyword>
<name>A0A678QUT9_9NEOP</name>
<geneLocation type="mitochondrion" evidence="20"/>
<dbReference type="PRINTS" id="PR01436">
    <property type="entry name" value="NADHDHGNASE2"/>
</dbReference>
<evidence type="ECO:0000256" key="5">
    <source>
        <dbReference type="ARBA" id="ARBA00021008"/>
    </source>
</evidence>
<keyword evidence="6" id="KW-0813">Transport</keyword>
<feature type="transmembrane region" description="Helical" evidence="18">
    <location>
        <begin position="97"/>
        <end position="114"/>
    </location>
</feature>
<dbReference type="EMBL" id="KX091854">
    <property type="protein sequence ID" value="ASM82735.1"/>
    <property type="molecule type" value="Genomic_DNA"/>
</dbReference>
<dbReference type="GO" id="GO:0008137">
    <property type="term" value="F:NADH dehydrogenase (ubiquinone) activity"/>
    <property type="evidence" value="ECO:0007669"/>
    <property type="project" value="UniProtKB-EC"/>
</dbReference>
<evidence type="ECO:0000313" key="20">
    <source>
        <dbReference type="EMBL" id="ASM82735.1"/>
    </source>
</evidence>
<evidence type="ECO:0000256" key="13">
    <source>
        <dbReference type="ARBA" id="ARBA00023027"/>
    </source>
</evidence>
<keyword evidence="9 18" id="KW-0999">Mitochondrion inner membrane</keyword>
<dbReference type="Pfam" id="PF00361">
    <property type="entry name" value="Proton_antipo_M"/>
    <property type="match status" value="1"/>
</dbReference>
<feature type="transmembrane region" description="Helical" evidence="18">
    <location>
        <begin position="199"/>
        <end position="224"/>
    </location>
</feature>
<keyword evidence="11 18" id="KW-0249">Electron transport</keyword>
<keyword evidence="12 18" id="KW-1133">Transmembrane helix</keyword>
<dbReference type="InterPro" id="IPR050175">
    <property type="entry name" value="Complex_I_Subunit_2"/>
</dbReference>
<comment type="similarity">
    <text evidence="3 18">Belongs to the complex I subunit 2 family.</text>
</comment>
<evidence type="ECO:0000256" key="8">
    <source>
        <dbReference type="ARBA" id="ARBA00022692"/>
    </source>
</evidence>
<dbReference type="AlphaFoldDB" id="A0A678QUT9"/>
<dbReference type="GO" id="GO:0006120">
    <property type="term" value="P:mitochondrial electron transport, NADH to ubiquinone"/>
    <property type="evidence" value="ECO:0007669"/>
    <property type="project" value="InterPro"/>
</dbReference>
<dbReference type="PANTHER" id="PTHR46552:SF1">
    <property type="entry name" value="NADH-UBIQUINONE OXIDOREDUCTASE CHAIN 2"/>
    <property type="match status" value="1"/>
</dbReference>
<feature type="transmembrane region" description="Helical" evidence="18">
    <location>
        <begin position="320"/>
        <end position="341"/>
    </location>
</feature>
<reference evidence="20" key="1">
    <citation type="submission" date="2016-04" db="EMBL/GenBank/DDBJ databases">
        <title>The complete mitochondrial genomes of Hapalopeza occipitalis.</title>
        <authorList>
            <person name="Song F."/>
            <person name="Liu Y.Q."/>
            <person name="Jiang P."/>
            <person name="Li H."/>
            <person name="Cai W.Z."/>
        </authorList>
    </citation>
    <scope>NUCLEOTIDE SEQUENCE</scope>
</reference>
<evidence type="ECO:0000256" key="16">
    <source>
        <dbReference type="ARBA" id="ARBA00023136"/>
    </source>
</evidence>
<comment type="function">
    <text evidence="1">Core subunit of the mitochondrial membrane respiratory chain NADH dehydrogenase (Complex I) that is believed to belong to the minimal assembly required for catalysis. Complex I functions in the transfer of electrons from NADH to the respiratory chain. The immediate electron acceptor for the enzyme is believed to be ubiquinone.</text>
</comment>
<feature type="transmembrane region" description="Helical" evidence="18">
    <location>
        <begin position="271"/>
        <end position="291"/>
    </location>
</feature>
<keyword evidence="13 18" id="KW-0520">NAD</keyword>
<comment type="catalytic activity">
    <reaction evidence="17 18">
        <text>a ubiquinone + NADH + 5 H(+)(in) = a ubiquinol + NAD(+) + 4 H(+)(out)</text>
        <dbReference type="Rhea" id="RHEA:29091"/>
        <dbReference type="Rhea" id="RHEA-COMP:9565"/>
        <dbReference type="Rhea" id="RHEA-COMP:9566"/>
        <dbReference type="ChEBI" id="CHEBI:15378"/>
        <dbReference type="ChEBI" id="CHEBI:16389"/>
        <dbReference type="ChEBI" id="CHEBI:17976"/>
        <dbReference type="ChEBI" id="CHEBI:57540"/>
        <dbReference type="ChEBI" id="CHEBI:57945"/>
        <dbReference type="EC" id="7.1.1.2"/>
    </reaction>
</comment>
<accession>A0A678QUT9</accession>
<feature type="domain" description="NADH:quinone oxidoreductase/Mrp antiporter transmembrane" evidence="19">
    <location>
        <begin position="24"/>
        <end position="286"/>
    </location>
</feature>
<evidence type="ECO:0000256" key="10">
    <source>
        <dbReference type="ARBA" id="ARBA00022967"/>
    </source>
</evidence>
<keyword evidence="10 18" id="KW-1278">Translocase</keyword>
<evidence type="ECO:0000256" key="6">
    <source>
        <dbReference type="ARBA" id="ARBA00022448"/>
    </source>
</evidence>
<protein>
    <recommendedName>
        <fullName evidence="5 18">NADH-ubiquinone oxidoreductase chain 2</fullName>
        <ecNumber evidence="4 18">7.1.1.2</ecNumber>
    </recommendedName>
</protein>
<dbReference type="EC" id="7.1.1.2" evidence="4 18"/>
<evidence type="ECO:0000256" key="1">
    <source>
        <dbReference type="ARBA" id="ARBA00003257"/>
    </source>
</evidence>
<comment type="subcellular location">
    <subcellularLocation>
        <location evidence="2 18">Mitochondrion inner membrane</location>
        <topology evidence="2 18">Multi-pass membrane protein</topology>
    </subcellularLocation>
</comment>
<evidence type="ECO:0000256" key="4">
    <source>
        <dbReference type="ARBA" id="ARBA00012944"/>
    </source>
</evidence>
<keyword evidence="15 18" id="KW-0496">Mitochondrion</keyword>
<evidence type="ECO:0000256" key="2">
    <source>
        <dbReference type="ARBA" id="ARBA00004448"/>
    </source>
</evidence>
<evidence type="ECO:0000256" key="12">
    <source>
        <dbReference type="ARBA" id="ARBA00022989"/>
    </source>
</evidence>
<feature type="transmembrane region" description="Helical" evidence="18">
    <location>
        <begin position="236"/>
        <end position="259"/>
    </location>
</feature>
<evidence type="ECO:0000256" key="9">
    <source>
        <dbReference type="ARBA" id="ARBA00022792"/>
    </source>
</evidence>
<gene>
    <name evidence="20" type="primary">ND2</name>
</gene>
<evidence type="ECO:0000256" key="18">
    <source>
        <dbReference type="RuleBase" id="RU003403"/>
    </source>
</evidence>
<comment type="function">
    <text evidence="18">Core subunit of the mitochondrial membrane respiratory chain NADH dehydrogenase (Complex I) which catalyzes electron transfer from NADH through the respiratory chain, using ubiquinone as an electron acceptor. Essential for the catalytic activity and assembly of complex I.</text>
</comment>
<sequence>MPNNSTKILFLMTLISGVLISLCANSWLGAWMGLEINLLSFIPILSSSKNMFSTEASLKYFLVQAIASSTLLFMILVKTNLNEMFHLVKNNEWNNLMITPLLLKVACAPFHWWIPSVMEGLTWLNCFILLSVQKIAPLMLISYMLINNLFIQMMIISTAFIGAVGGLNQTSIRKILAFSSINHMGWMIVAMMMGSNLWFMYFTVYLINIITIIMITSVTNLSYISQTFNLMNNKKIIKFMLFISMLSLGGLPPFTGFFPKWIIIQFMTQNLMIFTSMILIMTSLLTLFYYMRIMYSTLLISSSETSWVTLMYLKFLHPKMTMLFLSMIILGMLTSTLIISMY</sequence>
<keyword evidence="16 18" id="KW-0472">Membrane</keyword>
<evidence type="ECO:0000256" key="11">
    <source>
        <dbReference type="ARBA" id="ARBA00022982"/>
    </source>
</evidence>
<dbReference type="InterPro" id="IPR003917">
    <property type="entry name" value="NADH_UbQ_OxRdtase_chain2"/>
</dbReference>
<dbReference type="GO" id="GO:0005743">
    <property type="term" value="C:mitochondrial inner membrane"/>
    <property type="evidence" value="ECO:0007669"/>
    <property type="project" value="UniProtKB-SubCell"/>
</dbReference>
<dbReference type="PANTHER" id="PTHR46552">
    <property type="entry name" value="NADH-UBIQUINONE OXIDOREDUCTASE CHAIN 2"/>
    <property type="match status" value="1"/>
</dbReference>
<dbReference type="InterPro" id="IPR001750">
    <property type="entry name" value="ND/Mrp_TM"/>
</dbReference>
<keyword evidence="14 18" id="KW-0830">Ubiquinone</keyword>
<feature type="transmembrane region" description="Helical" evidence="18">
    <location>
        <begin position="121"/>
        <end position="143"/>
    </location>
</feature>